<dbReference type="GeneID" id="111441682"/>
<feature type="region of interest" description="Disordered" evidence="1">
    <location>
        <begin position="372"/>
        <end position="617"/>
    </location>
</feature>
<evidence type="ECO:0000313" key="2">
    <source>
        <dbReference type="Proteomes" id="UP000504609"/>
    </source>
</evidence>
<feature type="compositionally biased region" description="Polar residues" evidence="1">
    <location>
        <begin position="526"/>
        <end position="547"/>
    </location>
</feature>
<feature type="compositionally biased region" description="Basic and acidic residues" evidence="1">
    <location>
        <begin position="271"/>
        <end position="289"/>
    </location>
</feature>
<accession>A0A6J1F230</accession>
<name>A0A6J1F230_CUCMO</name>
<feature type="compositionally biased region" description="Polar residues" evidence="1">
    <location>
        <begin position="397"/>
        <end position="427"/>
    </location>
</feature>
<feature type="compositionally biased region" description="Basic and acidic residues" evidence="1">
    <location>
        <begin position="582"/>
        <end position="591"/>
    </location>
</feature>
<dbReference type="Proteomes" id="UP000504609">
    <property type="component" value="Unplaced"/>
</dbReference>
<evidence type="ECO:0000313" key="3">
    <source>
        <dbReference type="RefSeq" id="XP_022934536.1"/>
    </source>
</evidence>
<dbReference type="GO" id="GO:0008017">
    <property type="term" value="F:microtubule binding"/>
    <property type="evidence" value="ECO:0007669"/>
    <property type="project" value="InterPro"/>
</dbReference>
<feature type="compositionally biased region" description="Low complexity" evidence="1">
    <location>
        <begin position="311"/>
        <end position="327"/>
    </location>
</feature>
<dbReference type="AlphaFoldDB" id="A0A6J1F230"/>
<organism evidence="2 3">
    <name type="scientific">Cucurbita moschata</name>
    <name type="common">Winter crookneck squash</name>
    <name type="synonym">Cucurbita pepo var. moschata</name>
    <dbReference type="NCBI Taxonomy" id="3662"/>
    <lineage>
        <taxon>Eukaryota</taxon>
        <taxon>Viridiplantae</taxon>
        <taxon>Streptophyta</taxon>
        <taxon>Embryophyta</taxon>
        <taxon>Tracheophyta</taxon>
        <taxon>Spermatophyta</taxon>
        <taxon>Magnoliopsida</taxon>
        <taxon>eudicotyledons</taxon>
        <taxon>Gunneridae</taxon>
        <taxon>Pentapetalae</taxon>
        <taxon>rosids</taxon>
        <taxon>fabids</taxon>
        <taxon>Cucurbitales</taxon>
        <taxon>Cucurbitaceae</taxon>
        <taxon>Cucurbiteae</taxon>
        <taxon>Cucurbita</taxon>
    </lineage>
</organism>
<evidence type="ECO:0000256" key="1">
    <source>
        <dbReference type="SAM" id="MobiDB-lite"/>
    </source>
</evidence>
<feature type="compositionally biased region" description="Low complexity" evidence="1">
    <location>
        <begin position="376"/>
        <end position="396"/>
    </location>
</feature>
<dbReference type="RefSeq" id="XP_022934536.1">
    <property type="nucleotide sequence ID" value="XM_023078768.1"/>
</dbReference>
<feature type="compositionally biased region" description="Polar residues" evidence="1">
    <location>
        <begin position="592"/>
        <end position="617"/>
    </location>
</feature>
<feature type="compositionally biased region" description="Basic and acidic residues" evidence="1">
    <location>
        <begin position="548"/>
        <end position="565"/>
    </location>
</feature>
<proteinExistence type="predicted"/>
<dbReference type="PANTHER" id="PTHR33737:SF2">
    <property type="entry name" value="OS12G0102700 PROTEIN"/>
    <property type="match status" value="1"/>
</dbReference>
<reference evidence="3" key="1">
    <citation type="submission" date="2025-08" db="UniProtKB">
        <authorList>
            <consortium name="RefSeq"/>
        </authorList>
    </citation>
    <scope>IDENTIFICATION</scope>
    <source>
        <tissue evidence="3">Young leaves</tissue>
    </source>
</reference>
<dbReference type="KEGG" id="cmos:111441682"/>
<feature type="region of interest" description="Disordered" evidence="1">
    <location>
        <begin position="177"/>
        <end position="358"/>
    </location>
</feature>
<feature type="compositionally biased region" description="Polar residues" evidence="1">
    <location>
        <begin position="566"/>
        <end position="579"/>
    </location>
</feature>
<gene>
    <name evidence="3" type="primary">LOC111441682</name>
</gene>
<feature type="compositionally biased region" description="Polar residues" evidence="1">
    <location>
        <begin position="434"/>
        <end position="461"/>
    </location>
</feature>
<feature type="compositionally biased region" description="Polar residues" evidence="1">
    <location>
        <begin position="497"/>
        <end position="510"/>
    </location>
</feature>
<keyword evidence="2" id="KW-1185">Reference proteome</keyword>
<dbReference type="InterPro" id="IPR045882">
    <property type="entry name" value="GPT1/2"/>
</dbReference>
<dbReference type="PANTHER" id="PTHR33737">
    <property type="entry name" value="OS05G0121800 PROTEIN"/>
    <property type="match status" value="1"/>
</dbReference>
<protein>
    <submittedName>
        <fullName evidence="3">Uncharacterized protein LOC111441682</fullName>
    </submittedName>
</protein>
<feature type="compositionally biased region" description="Polar residues" evidence="1">
    <location>
        <begin position="233"/>
        <end position="260"/>
    </location>
</feature>
<sequence>MDAAGADHDRRFSRLSLIDFASEDDFLLSSPSCDLHDVNSLDITKEDEEQNNIGQLGTVDSCRIEEGTDAFEQREDEPQSLQSSEPERIRRNGKYNLRKSLAWDSAFFTSAGFLDPEELTSMIAPVGRIEKRALPKISEDVQKSSDSISSLESEIMPLESIEGNLFEDVRASIQKSSRIIGMGNSRSKAESGRKATCKPPSPGRLDLTSQNKIKDRSASRKQTHGLQGPGRTVMQTSSQPRSGQQLKAVSRLPSISTSIKRPSLGHNLPATEKDGTTSDAGRAGRRDSVSLRSTAKLTRIPTAAKIQQKTSSDVSGSSSDKVGNSFSKDARRKTEGKASPSSGCIPKMSSRVGLKVKTPIENSRLSSYLISQTKHSSGISPASSISEWSTESSSNSTLEQRSNSTRTSLHSVSSKRISIDSDTSNDGGNHLVGPNTQTTGLRSQPVKKTSQSSTLPPTSMKPSGLRLPSPKIGYFDGGKTSSMKSNLAVPGGMTKTGAGNVSTNGGQSKTKPSRVQLARVLPKTATRANIQPNMNSKSNKPITTKMSKTNDQEIKELCREGRNTDSHNSGSCAESNRNSGALREEMSKENESCSYANKMTTANTNREPNNSSPNFQT</sequence>